<comment type="caution">
    <text evidence="2">The sequence shown here is derived from an EMBL/GenBank/DDBJ whole genome shotgun (WGS) entry which is preliminary data.</text>
</comment>
<dbReference type="EMBL" id="JBHTJP010000035">
    <property type="protein sequence ID" value="MFD0977067.1"/>
    <property type="molecule type" value="Genomic_DNA"/>
</dbReference>
<proteinExistence type="predicted"/>
<dbReference type="Proteomes" id="UP001597100">
    <property type="component" value="Unassembled WGS sequence"/>
</dbReference>
<accession>A0ABW3IG31</accession>
<feature type="chain" id="PRO_5045850921" description="Lipoprotein" evidence="1">
    <location>
        <begin position="24"/>
        <end position="195"/>
    </location>
</feature>
<gene>
    <name evidence="2" type="ORF">ACFQ1G_09705</name>
</gene>
<evidence type="ECO:0000313" key="3">
    <source>
        <dbReference type="Proteomes" id="UP001597100"/>
    </source>
</evidence>
<name>A0ABW3IG31_9FLAO</name>
<reference evidence="3" key="1">
    <citation type="journal article" date="2019" name="Int. J. Syst. Evol. Microbiol.">
        <title>The Global Catalogue of Microorganisms (GCM) 10K type strain sequencing project: providing services to taxonomists for standard genome sequencing and annotation.</title>
        <authorList>
            <consortium name="The Broad Institute Genomics Platform"/>
            <consortium name="The Broad Institute Genome Sequencing Center for Infectious Disease"/>
            <person name="Wu L."/>
            <person name="Ma J."/>
        </authorList>
    </citation>
    <scope>NUCLEOTIDE SEQUENCE [LARGE SCALE GENOMIC DNA]</scope>
    <source>
        <strain evidence="3">CCUG 60898</strain>
    </source>
</reference>
<feature type="signal peptide" evidence="1">
    <location>
        <begin position="1"/>
        <end position="23"/>
    </location>
</feature>
<keyword evidence="3" id="KW-1185">Reference proteome</keyword>
<dbReference type="RefSeq" id="WP_380739046.1">
    <property type="nucleotide sequence ID" value="NZ_JBHTJP010000035.1"/>
</dbReference>
<evidence type="ECO:0000313" key="2">
    <source>
        <dbReference type="EMBL" id="MFD0977067.1"/>
    </source>
</evidence>
<keyword evidence="1" id="KW-0732">Signal</keyword>
<organism evidence="2 3">
    <name type="scientific">Salinimicrobium gaetbulicola</name>
    <dbReference type="NCBI Taxonomy" id="999702"/>
    <lineage>
        <taxon>Bacteria</taxon>
        <taxon>Pseudomonadati</taxon>
        <taxon>Bacteroidota</taxon>
        <taxon>Flavobacteriia</taxon>
        <taxon>Flavobacteriales</taxon>
        <taxon>Flavobacteriaceae</taxon>
        <taxon>Salinimicrobium</taxon>
    </lineage>
</organism>
<sequence length="195" mass="22269">MRKLLLLSAIILLVSCKSKQLTANSPEKYDLEVLAQVISDNKLDEIYPGSNKTEGTELFEEGTEERSYTILYPQTPDNCLIIWADKDRTKLHQIYVEKESRWRSNTGIRVGSTYDELEEINGGPIKFYGFGWDHSGAVDWNKGGLENSKIRVFLAPKIAPPKDFYTDKMITTTDDEIDAMQLKVRAILFQEPTEN</sequence>
<evidence type="ECO:0008006" key="4">
    <source>
        <dbReference type="Google" id="ProtNLM"/>
    </source>
</evidence>
<evidence type="ECO:0000256" key="1">
    <source>
        <dbReference type="SAM" id="SignalP"/>
    </source>
</evidence>
<dbReference type="PROSITE" id="PS51257">
    <property type="entry name" value="PROKAR_LIPOPROTEIN"/>
    <property type="match status" value="1"/>
</dbReference>
<protein>
    <recommendedName>
        <fullName evidence="4">Lipoprotein</fullName>
    </recommendedName>
</protein>